<organism evidence="1">
    <name type="scientific">Arundo donax</name>
    <name type="common">Giant reed</name>
    <name type="synonym">Donax arundinaceus</name>
    <dbReference type="NCBI Taxonomy" id="35708"/>
    <lineage>
        <taxon>Eukaryota</taxon>
        <taxon>Viridiplantae</taxon>
        <taxon>Streptophyta</taxon>
        <taxon>Embryophyta</taxon>
        <taxon>Tracheophyta</taxon>
        <taxon>Spermatophyta</taxon>
        <taxon>Magnoliopsida</taxon>
        <taxon>Liliopsida</taxon>
        <taxon>Poales</taxon>
        <taxon>Poaceae</taxon>
        <taxon>PACMAD clade</taxon>
        <taxon>Arundinoideae</taxon>
        <taxon>Arundineae</taxon>
        <taxon>Arundo</taxon>
    </lineage>
</organism>
<evidence type="ECO:0000313" key="1">
    <source>
        <dbReference type="EMBL" id="JAD40813.1"/>
    </source>
</evidence>
<accession>A0A0A8ZSZ5</accession>
<protein>
    <submittedName>
        <fullName evidence="1">Uncharacterized protein</fullName>
    </submittedName>
</protein>
<proteinExistence type="predicted"/>
<name>A0A0A8ZSZ5_ARUDO</name>
<reference evidence="1" key="2">
    <citation type="journal article" date="2015" name="Data Brief">
        <title>Shoot transcriptome of the giant reed, Arundo donax.</title>
        <authorList>
            <person name="Barrero R.A."/>
            <person name="Guerrero F.D."/>
            <person name="Moolhuijzen P."/>
            <person name="Goolsby J.A."/>
            <person name="Tidwell J."/>
            <person name="Bellgard S.E."/>
            <person name="Bellgard M.I."/>
        </authorList>
    </citation>
    <scope>NUCLEOTIDE SEQUENCE</scope>
    <source>
        <tissue evidence="1">Shoot tissue taken approximately 20 cm above the soil surface</tissue>
    </source>
</reference>
<dbReference type="EMBL" id="GBRH01257082">
    <property type="protein sequence ID" value="JAD40813.1"/>
    <property type="molecule type" value="Transcribed_RNA"/>
</dbReference>
<sequence length="10" mass="1174">MSRHCRKLGS</sequence>
<reference evidence="1" key="1">
    <citation type="submission" date="2014-09" db="EMBL/GenBank/DDBJ databases">
        <authorList>
            <person name="Magalhaes I.L.F."/>
            <person name="Oliveira U."/>
            <person name="Santos F.R."/>
            <person name="Vidigal T.H.D.A."/>
            <person name="Brescovit A.D."/>
            <person name="Santos A.J."/>
        </authorList>
    </citation>
    <scope>NUCLEOTIDE SEQUENCE</scope>
    <source>
        <tissue evidence="1">Shoot tissue taken approximately 20 cm above the soil surface</tissue>
    </source>
</reference>